<accession>A0ACB5U3X4</accession>
<dbReference type="EMBL" id="BSXS01011541">
    <property type="protein sequence ID" value="GMF00751.1"/>
    <property type="molecule type" value="Genomic_DNA"/>
</dbReference>
<proteinExistence type="predicted"/>
<name>A0ACB5U3X4_AMBMO</name>
<organism evidence="1 2">
    <name type="scientific">Ambrosiozyma monospora</name>
    <name type="common">Yeast</name>
    <name type="synonym">Endomycopsis monosporus</name>
    <dbReference type="NCBI Taxonomy" id="43982"/>
    <lineage>
        <taxon>Eukaryota</taxon>
        <taxon>Fungi</taxon>
        <taxon>Dikarya</taxon>
        <taxon>Ascomycota</taxon>
        <taxon>Saccharomycotina</taxon>
        <taxon>Pichiomycetes</taxon>
        <taxon>Pichiales</taxon>
        <taxon>Pichiaceae</taxon>
        <taxon>Ambrosiozyma</taxon>
    </lineage>
</organism>
<gene>
    <name evidence="1" type="ORF">Amon02_001108200</name>
</gene>
<keyword evidence="2" id="KW-1185">Reference proteome</keyword>
<sequence>MIIFKYCQEILGFEVNNNYHLNDDFGVVLKVLDLDLAPRWLKDEGYTDPESHDIKLKKLKEQMKNEIMMYERIWKHKEKLSSDSDSFIHVPRIIGHGESVLRFFISVMTTFGMFLDHIWFWKS</sequence>
<comment type="caution">
    <text evidence="1">The sequence shown here is derived from an EMBL/GenBank/DDBJ whole genome shotgun (WGS) entry which is preliminary data.</text>
</comment>
<evidence type="ECO:0000313" key="2">
    <source>
        <dbReference type="Proteomes" id="UP001165064"/>
    </source>
</evidence>
<protein>
    <submittedName>
        <fullName evidence="1">Unnamed protein product</fullName>
    </submittedName>
</protein>
<reference evidence="1" key="1">
    <citation type="submission" date="2023-04" db="EMBL/GenBank/DDBJ databases">
        <title>Ambrosiozyma monospora NBRC 10751.</title>
        <authorList>
            <person name="Ichikawa N."/>
            <person name="Sato H."/>
            <person name="Tonouchi N."/>
        </authorList>
    </citation>
    <scope>NUCLEOTIDE SEQUENCE</scope>
    <source>
        <strain evidence="1">NBRC 10751</strain>
    </source>
</reference>
<dbReference type="Proteomes" id="UP001165064">
    <property type="component" value="Unassembled WGS sequence"/>
</dbReference>
<evidence type="ECO:0000313" key="1">
    <source>
        <dbReference type="EMBL" id="GMF00751.1"/>
    </source>
</evidence>